<dbReference type="Proteomes" id="UP000320314">
    <property type="component" value="Unassembled WGS sequence"/>
</dbReference>
<keyword evidence="2 6" id="KW-0378">Hydrolase</keyword>
<evidence type="ECO:0000256" key="3">
    <source>
        <dbReference type="ARBA" id="ARBA00023211"/>
    </source>
</evidence>
<feature type="binding site" evidence="6">
    <location>
        <position position="166"/>
    </location>
    <ligand>
        <name>Mn(2+)</name>
        <dbReference type="ChEBI" id="CHEBI:29035"/>
    </ligand>
</feature>
<comment type="cofactor">
    <cofactor evidence="6">
        <name>Mn(2+)</name>
        <dbReference type="ChEBI" id="CHEBI:29035"/>
    </cofactor>
    <text evidence="6">Binds 1 Mn(2+) ion per subunit.</text>
</comment>
<feature type="active site" description="Nucleophile" evidence="6">
    <location>
        <position position="187"/>
    </location>
</feature>
<dbReference type="HAMAP" id="MF_01876">
    <property type="entry name" value="PsiMP_glycosidase"/>
    <property type="match status" value="1"/>
</dbReference>
<dbReference type="PANTHER" id="PTHR42909">
    <property type="entry name" value="ZGC:136858"/>
    <property type="match status" value="1"/>
</dbReference>
<dbReference type="PANTHER" id="PTHR42909:SF1">
    <property type="entry name" value="CARBOHYDRATE KINASE PFKB DOMAIN-CONTAINING PROTEIN"/>
    <property type="match status" value="1"/>
</dbReference>
<evidence type="ECO:0000313" key="8">
    <source>
        <dbReference type="Proteomes" id="UP000320314"/>
    </source>
</evidence>
<name>A0A506UG48_9HYPH</name>
<sequence length="330" mass="34735">MPFLPPNACFETRLPLPADRLDLIPVSEETANFHVSCEVNDALRAGKPLVALESTIITHGMPWPGNLEMARGVEALIREEGAVPATIVVIDGRLHIGLGDDDLAALAQTKDALKLSRADLAYAIAEGRTGSTTVAATMIAAEMAGIRVFATGGIGGVHRGAEESFDISADIDELARTPVLVVSAGAKALLDIPKTLEALETRGVPVVTCASETFPAFWSRDSGLPSPLTLPDAPAIARFQATRERLGIEGGMLVANPVDAADEIPRSEMEAHIAAALDTAKRQGIARKEVTPFLLSEIYRLSDGRSLATNIALVRSNARLAARIAVALAA</sequence>
<evidence type="ECO:0000256" key="4">
    <source>
        <dbReference type="ARBA" id="ARBA00023239"/>
    </source>
</evidence>
<organism evidence="7 8">
    <name type="scientific">Pararhizobium mangrovi</name>
    <dbReference type="NCBI Taxonomy" id="2590452"/>
    <lineage>
        <taxon>Bacteria</taxon>
        <taxon>Pseudomonadati</taxon>
        <taxon>Pseudomonadota</taxon>
        <taxon>Alphaproteobacteria</taxon>
        <taxon>Hyphomicrobiales</taxon>
        <taxon>Rhizobiaceae</taxon>
        <taxon>Rhizobium/Agrobacterium group</taxon>
        <taxon>Pararhizobium</taxon>
    </lineage>
</organism>
<keyword evidence="5 6" id="KW-0326">Glycosidase</keyword>
<evidence type="ECO:0000256" key="1">
    <source>
        <dbReference type="ARBA" id="ARBA00022723"/>
    </source>
</evidence>
<proteinExistence type="inferred from homology"/>
<reference evidence="7 8" key="1">
    <citation type="submission" date="2019-06" db="EMBL/GenBank/DDBJ databases">
        <authorList>
            <person name="Li M."/>
        </authorList>
    </citation>
    <scope>NUCLEOTIDE SEQUENCE [LARGE SCALE GENOMIC DNA]</scope>
    <source>
        <strain evidence="7 8">BGMRC6574</strain>
    </source>
</reference>
<keyword evidence="8" id="KW-1185">Reference proteome</keyword>
<dbReference type="Pfam" id="PF04227">
    <property type="entry name" value="Indigoidine_A"/>
    <property type="match status" value="1"/>
</dbReference>
<dbReference type="SUPFAM" id="SSF110581">
    <property type="entry name" value="Indigoidine synthase A-like"/>
    <property type="match status" value="1"/>
</dbReference>
<keyword evidence="4 6" id="KW-0456">Lyase</keyword>
<feature type="binding site" evidence="6">
    <location>
        <position position="114"/>
    </location>
    <ligand>
        <name>substrate</name>
    </ligand>
</feature>
<gene>
    <name evidence="6" type="primary">psuG</name>
    <name evidence="7" type="ORF">FJU11_01870</name>
</gene>
<keyword evidence="1 6" id="KW-0479">Metal-binding</keyword>
<dbReference type="EMBL" id="VHLH01000002">
    <property type="protein sequence ID" value="TPW31959.1"/>
    <property type="molecule type" value="Genomic_DNA"/>
</dbReference>
<dbReference type="OrthoDB" id="9805870at2"/>
<dbReference type="Gene3D" id="3.40.1790.10">
    <property type="entry name" value="Indigoidine synthase domain"/>
    <property type="match status" value="1"/>
</dbReference>
<dbReference type="AlphaFoldDB" id="A0A506UG48"/>
<evidence type="ECO:0000313" key="7">
    <source>
        <dbReference type="EMBL" id="TPW31959.1"/>
    </source>
</evidence>
<evidence type="ECO:0000256" key="6">
    <source>
        <dbReference type="HAMAP-Rule" id="MF_01876"/>
    </source>
</evidence>
<evidence type="ECO:0000256" key="2">
    <source>
        <dbReference type="ARBA" id="ARBA00022801"/>
    </source>
</evidence>
<dbReference type="InterPro" id="IPR007342">
    <property type="entry name" value="PsuG"/>
</dbReference>
<comment type="similarity">
    <text evidence="6">Belongs to the pseudouridine-5'-phosphate glycosidase family.</text>
</comment>
<comment type="caution">
    <text evidence="7">The sequence shown here is derived from an EMBL/GenBank/DDBJ whole genome shotgun (WGS) entry which is preliminary data.</text>
</comment>
<comment type="subunit">
    <text evidence="6">Homotrimer.</text>
</comment>
<dbReference type="EC" id="4.2.1.70" evidence="6"/>
<accession>A0A506UG48</accession>
<comment type="catalytic activity">
    <reaction evidence="6">
        <text>D-ribose 5-phosphate + uracil = psi-UMP + H2O</text>
        <dbReference type="Rhea" id="RHEA:18337"/>
        <dbReference type="ChEBI" id="CHEBI:15377"/>
        <dbReference type="ChEBI" id="CHEBI:17568"/>
        <dbReference type="ChEBI" id="CHEBI:58380"/>
        <dbReference type="ChEBI" id="CHEBI:78346"/>
        <dbReference type="EC" id="4.2.1.70"/>
    </reaction>
</comment>
<dbReference type="GO" id="GO:0005737">
    <property type="term" value="C:cytoplasm"/>
    <property type="evidence" value="ECO:0007669"/>
    <property type="project" value="TreeGrafter"/>
</dbReference>
<dbReference type="GO" id="GO:0046872">
    <property type="term" value="F:metal ion binding"/>
    <property type="evidence" value="ECO:0007669"/>
    <property type="project" value="UniProtKB-KW"/>
</dbReference>
<evidence type="ECO:0000256" key="5">
    <source>
        <dbReference type="ARBA" id="ARBA00023295"/>
    </source>
</evidence>
<feature type="binding site" evidence="6">
    <location>
        <begin position="168"/>
        <end position="170"/>
    </location>
    <ligand>
        <name>substrate</name>
    </ligand>
</feature>
<comment type="function">
    <text evidence="6">Catalyzes the reversible cleavage of pseudouridine 5'-phosphate (PsiMP) to ribose 5-phosphate and uracil. Functions biologically in the cleavage direction, as part of a pseudouridine degradation pathway.</text>
</comment>
<dbReference type="GO" id="GO:0004730">
    <property type="term" value="F:pseudouridylate synthase activity"/>
    <property type="evidence" value="ECO:0007669"/>
    <property type="project" value="UniProtKB-UniRule"/>
</dbReference>
<feature type="active site" description="Proton donor" evidence="6">
    <location>
        <position position="53"/>
    </location>
</feature>
<feature type="binding site" evidence="6">
    <location>
        <position position="134"/>
    </location>
    <ligand>
        <name>substrate</name>
    </ligand>
</feature>
<dbReference type="GO" id="GO:0016798">
    <property type="term" value="F:hydrolase activity, acting on glycosyl bonds"/>
    <property type="evidence" value="ECO:0007669"/>
    <property type="project" value="UniProtKB-KW"/>
</dbReference>
<protein>
    <recommendedName>
        <fullName evidence="6">Pseudouridine-5'-phosphate glycosidase</fullName>
        <shortName evidence="6">PsiMP glycosidase</shortName>
        <ecNumber evidence="6">4.2.1.70</ecNumber>
    </recommendedName>
</protein>
<dbReference type="GO" id="GO:0046113">
    <property type="term" value="P:nucleobase catabolic process"/>
    <property type="evidence" value="ECO:0007669"/>
    <property type="project" value="UniProtKB-UniRule"/>
</dbReference>
<keyword evidence="3 6" id="KW-0464">Manganese</keyword>
<dbReference type="InterPro" id="IPR022830">
    <property type="entry name" value="Indigdn_synthA-like"/>
</dbReference>